<gene>
    <name evidence="13" type="ORF">SUZIE_171730</name>
</gene>
<dbReference type="GO" id="GO:0005634">
    <property type="term" value="C:nucleus"/>
    <property type="evidence" value="ECO:0007669"/>
    <property type="project" value="UniProtKB-SubCell"/>
</dbReference>
<name>A0AA41N3Q6_SCICA</name>
<feature type="domain" description="RanBP2-type" evidence="12">
    <location>
        <begin position="122"/>
        <end position="153"/>
    </location>
</feature>
<dbReference type="PROSITE" id="PS50102">
    <property type="entry name" value="RRM"/>
    <property type="match status" value="1"/>
</dbReference>
<keyword evidence="6 8" id="KW-0694">RNA-binding</keyword>
<keyword evidence="7" id="KW-0539">Nucleus</keyword>
<dbReference type="Proteomes" id="UP001166674">
    <property type="component" value="Unassembled WGS sequence"/>
</dbReference>
<evidence type="ECO:0000256" key="5">
    <source>
        <dbReference type="ARBA" id="ARBA00022833"/>
    </source>
</evidence>
<keyword evidence="5" id="KW-0862">Zinc</keyword>
<dbReference type="PROSITE" id="PS50199">
    <property type="entry name" value="ZF_RANBP2_2"/>
    <property type="match status" value="1"/>
</dbReference>
<dbReference type="InterPro" id="IPR000504">
    <property type="entry name" value="RRM_dom"/>
</dbReference>
<reference evidence="13" key="1">
    <citation type="submission" date="2020-03" db="EMBL/GenBank/DDBJ databases">
        <title>Studies in the Genomics of Life Span.</title>
        <authorList>
            <person name="Glass D."/>
        </authorList>
    </citation>
    <scope>NUCLEOTIDE SEQUENCE</scope>
    <source>
        <strain evidence="13">SUZIE</strain>
        <tissue evidence="13">Muscle</tissue>
    </source>
</reference>
<dbReference type="Gene3D" id="4.10.1060.10">
    <property type="entry name" value="Zinc finger, RanBP2-type"/>
    <property type="match status" value="1"/>
</dbReference>
<dbReference type="EMBL" id="JAATJV010385600">
    <property type="protein sequence ID" value="MBZ3883205.1"/>
    <property type="molecule type" value="Genomic_DNA"/>
</dbReference>
<keyword evidence="14" id="KW-1185">Reference proteome</keyword>
<keyword evidence="3" id="KW-0479">Metal-binding</keyword>
<evidence type="ECO:0000313" key="13">
    <source>
        <dbReference type="EMBL" id="MBZ3883205.1"/>
    </source>
</evidence>
<evidence type="ECO:0000256" key="9">
    <source>
        <dbReference type="PROSITE-ProRule" id="PRU00322"/>
    </source>
</evidence>
<dbReference type="InterPro" id="IPR036443">
    <property type="entry name" value="Znf_RanBP2_sf"/>
</dbReference>
<evidence type="ECO:0000256" key="7">
    <source>
        <dbReference type="ARBA" id="ARBA00023242"/>
    </source>
</evidence>
<dbReference type="InterPro" id="IPR035979">
    <property type="entry name" value="RBD_domain_sf"/>
</dbReference>
<dbReference type="SUPFAM" id="SSF90209">
    <property type="entry name" value="Ran binding protein zinc finger-like"/>
    <property type="match status" value="1"/>
</dbReference>
<dbReference type="GO" id="GO:0006355">
    <property type="term" value="P:regulation of DNA-templated transcription"/>
    <property type="evidence" value="ECO:0007669"/>
    <property type="project" value="InterPro"/>
</dbReference>
<dbReference type="AlphaFoldDB" id="A0AA41N3Q6"/>
<feature type="region of interest" description="Disordered" evidence="10">
    <location>
        <begin position="47"/>
        <end position="88"/>
    </location>
</feature>
<evidence type="ECO:0000256" key="1">
    <source>
        <dbReference type="ARBA" id="ARBA00004123"/>
    </source>
</evidence>
<evidence type="ECO:0000256" key="4">
    <source>
        <dbReference type="ARBA" id="ARBA00022771"/>
    </source>
</evidence>
<comment type="caution">
    <text evidence="13">The sequence shown here is derived from an EMBL/GenBank/DDBJ whole genome shotgun (WGS) entry which is preliminary data.</text>
</comment>
<evidence type="ECO:0000259" key="11">
    <source>
        <dbReference type="PROSITE" id="PS50102"/>
    </source>
</evidence>
<dbReference type="GO" id="GO:0003723">
    <property type="term" value="F:RNA binding"/>
    <property type="evidence" value="ECO:0007669"/>
    <property type="project" value="UniProtKB-UniRule"/>
</dbReference>
<evidence type="ECO:0000313" key="14">
    <source>
        <dbReference type="Proteomes" id="UP001166674"/>
    </source>
</evidence>
<evidence type="ECO:0000256" key="10">
    <source>
        <dbReference type="SAM" id="MobiDB-lite"/>
    </source>
</evidence>
<accession>A0AA41N3Q6</accession>
<sequence length="199" mass="20861">MIHIYLDKETGKPKGDAAVSYEDPPAAKAAVEWFDGKDCQGSKLKVSLAGKKPPTNSMWGGKPPREGRGMLSPLHGGPGGPGGPGRPMSRMGGCGGDRGGFPQRGPRVPEGIPPPGGILQPQLGDWQCPKVGCGNQNFSWGTECIQCEALKIEGFLPPPFPPRVATVAKVALVACGEEEVASWTTVVPVECSEVTMVEM</sequence>
<dbReference type="Gene3D" id="3.30.70.330">
    <property type="match status" value="1"/>
</dbReference>
<evidence type="ECO:0000259" key="12">
    <source>
        <dbReference type="PROSITE" id="PS50199"/>
    </source>
</evidence>
<evidence type="ECO:0000256" key="8">
    <source>
        <dbReference type="PROSITE-ProRule" id="PRU00176"/>
    </source>
</evidence>
<evidence type="ECO:0000256" key="3">
    <source>
        <dbReference type="ARBA" id="ARBA00022723"/>
    </source>
</evidence>
<keyword evidence="4 9" id="KW-0863">Zinc-finger</keyword>
<dbReference type="PANTHER" id="PTHR23238">
    <property type="entry name" value="RNA BINDING PROTEIN"/>
    <property type="match status" value="1"/>
</dbReference>
<dbReference type="InterPro" id="IPR001876">
    <property type="entry name" value="Znf_RanBP2"/>
</dbReference>
<comment type="subcellular location">
    <subcellularLocation>
        <location evidence="1">Nucleus</location>
    </subcellularLocation>
</comment>
<comment type="similarity">
    <text evidence="2">Belongs to the RRM TET family.</text>
</comment>
<dbReference type="PROSITE" id="PS01358">
    <property type="entry name" value="ZF_RANBP2_1"/>
    <property type="match status" value="1"/>
</dbReference>
<feature type="domain" description="RRM" evidence="11">
    <location>
        <begin position="1"/>
        <end position="51"/>
    </location>
</feature>
<evidence type="ECO:0000256" key="6">
    <source>
        <dbReference type="ARBA" id="ARBA00022884"/>
    </source>
</evidence>
<dbReference type="Pfam" id="PF00076">
    <property type="entry name" value="RRM_1"/>
    <property type="match status" value="1"/>
</dbReference>
<dbReference type="SUPFAM" id="SSF54928">
    <property type="entry name" value="RNA-binding domain, RBD"/>
    <property type="match status" value="1"/>
</dbReference>
<dbReference type="GO" id="GO:0008270">
    <property type="term" value="F:zinc ion binding"/>
    <property type="evidence" value="ECO:0007669"/>
    <property type="project" value="UniProtKB-KW"/>
</dbReference>
<organism evidence="13 14">
    <name type="scientific">Sciurus carolinensis</name>
    <name type="common">Eastern gray squirrel</name>
    <dbReference type="NCBI Taxonomy" id="30640"/>
    <lineage>
        <taxon>Eukaryota</taxon>
        <taxon>Metazoa</taxon>
        <taxon>Chordata</taxon>
        <taxon>Craniata</taxon>
        <taxon>Vertebrata</taxon>
        <taxon>Euteleostomi</taxon>
        <taxon>Mammalia</taxon>
        <taxon>Eutheria</taxon>
        <taxon>Euarchontoglires</taxon>
        <taxon>Glires</taxon>
        <taxon>Rodentia</taxon>
        <taxon>Sciuromorpha</taxon>
        <taxon>Sciuridae</taxon>
        <taxon>Sciurinae</taxon>
        <taxon>Sciurini</taxon>
        <taxon>Sciurus</taxon>
    </lineage>
</organism>
<evidence type="ECO:0000256" key="2">
    <source>
        <dbReference type="ARBA" id="ARBA00008448"/>
    </source>
</evidence>
<dbReference type="SMART" id="SM00547">
    <property type="entry name" value="ZnF_RBZ"/>
    <property type="match status" value="1"/>
</dbReference>
<dbReference type="InterPro" id="IPR012677">
    <property type="entry name" value="Nucleotide-bd_a/b_plait_sf"/>
</dbReference>
<dbReference type="Pfam" id="PF00641">
    <property type="entry name" value="Zn_ribbon_RanBP"/>
    <property type="match status" value="1"/>
</dbReference>
<proteinExistence type="inferred from homology"/>
<dbReference type="InterPro" id="IPR034870">
    <property type="entry name" value="TET_fam"/>
</dbReference>
<feature type="compositionally biased region" description="Gly residues" evidence="10">
    <location>
        <begin position="76"/>
        <end position="85"/>
    </location>
</feature>
<protein>
    <submittedName>
        <fullName evidence="13">RNA-binding protein EWS</fullName>
    </submittedName>
</protein>